<sequence length="56" mass="6500">MSSACIAARLILTNVRFWRRIRFAMIAPPAHATIHTDGERLMGLPRSRQDYTQWQS</sequence>
<comment type="caution">
    <text evidence="1">The sequence shown here is derived from an EMBL/GenBank/DDBJ whole genome shotgun (WGS) entry which is preliminary data.</text>
</comment>
<name>A0A560MIU7_9BRAD</name>
<keyword evidence="2" id="KW-1185">Reference proteome</keyword>
<dbReference type="Proteomes" id="UP000321304">
    <property type="component" value="Unassembled WGS sequence"/>
</dbReference>
<reference evidence="1 2" key="1">
    <citation type="submission" date="2019-06" db="EMBL/GenBank/DDBJ databases">
        <title>Genomic Encyclopedia of Type Strains, Phase IV (KMG-V): Genome sequencing to study the core and pangenomes of soil and plant-associated prokaryotes.</title>
        <authorList>
            <person name="Whitman W."/>
        </authorList>
    </citation>
    <scope>NUCLEOTIDE SEQUENCE [LARGE SCALE GENOMIC DNA]</scope>
    <source>
        <strain evidence="1 2">BR 10355</strain>
    </source>
</reference>
<organism evidence="1 2">
    <name type="scientific">Bradyrhizobium macuxiense</name>
    <dbReference type="NCBI Taxonomy" id="1755647"/>
    <lineage>
        <taxon>Bacteria</taxon>
        <taxon>Pseudomonadati</taxon>
        <taxon>Pseudomonadota</taxon>
        <taxon>Alphaproteobacteria</taxon>
        <taxon>Hyphomicrobiales</taxon>
        <taxon>Nitrobacteraceae</taxon>
        <taxon>Bradyrhizobium</taxon>
    </lineage>
</organism>
<dbReference type="AlphaFoldDB" id="A0A560MIU7"/>
<protein>
    <submittedName>
        <fullName evidence="1">Uncharacterized protein</fullName>
    </submittedName>
</protein>
<evidence type="ECO:0000313" key="2">
    <source>
        <dbReference type="Proteomes" id="UP000321304"/>
    </source>
</evidence>
<dbReference type="EMBL" id="VITY01000001">
    <property type="protein sequence ID" value="TWC07290.1"/>
    <property type="molecule type" value="Genomic_DNA"/>
</dbReference>
<proteinExistence type="predicted"/>
<gene>
    <name evidence="1" type="ORF">FBZ93_101582</name>
</gene>
<evidence type="ECO:0000313" key="1">
    <source>
        <dbReference type="EMBL" id="TWC07290.1"/>
    </source>
</evidence>
<accession>A0A560MIU7</accession>